<feature type="region of interest" description="Disordered" evidence="1">
    <location>
        <begin position="51"/>
        <end position="95"/>
    </location>
</feature>
<feature type="compositionally biased region" description="Low complexity" evidence="1">
    <location>
        <begin position="73"/>
        <end position="85"/>
    </location>
</feature>
<protein>
    <submittedName>
        <fullName evidence="3">Phosphatidylinositol transfer protein cytoplasmic 1</fullName>
    </submittedName>
</protein>
<dbReference type="InterPro" id="IPR055261">
    <property type="entry name" value="PI_transfer_N"/>
</dbReference>
<dbReference type="SUPFAM" id="SSF55961">
    <property type="entry name" value="Bet v1-like"/>
    <property type="match status" value="1"/>
</dbReference>
<dbReference type="Ensembl" id="ENSSFOT00015040410.1">
    <property type="protein sequence ID" value="ENSSFOP00015039030.1"/>
    <property type="gene ID" value="ENSSFOG00015024906.1"/>
</dbReference>
<evidence type="ECO:0000256" key="1">
    <source>
        <dbReference type="SAM" id="MobiDB-lite"/>
    </source>
</evidence>
<dbReference type="GO" id="GO:0035091">
    <property type="term" value="F:phosphatidylinositol binding"/>
    <property type="evidence" value="ECO:0007669"/>
    <property type="project" value="TreeGrafter"/>
</dbReference>
<dbReference type="FunFam" id="3.30.530.20:FF:000113">
    <property type="entry name" value="Phosphatidylinositol transfer protein cytoplasmic 1"/>
    <property type="match status" value="1"/>
</dbReference>
<dbReference type="AlphaFoldDB" id="A0A8C9VAW6"/>
<dbReference type="OrthoDB" id="18453at2759"/>
<gene>
    <name evidence="3" type="primary">PITPNC1</name>
    <name evidence="3" type="synonym">LOC108941610</name>
</gene>
<sequence>MFLRREAAVLGREKECKMGSWRRVREGDFTRENLGGDCLSLALCSPVQDRAAVHHQQAQPRGERQRRGGGGDPQRAAPRPRARGGPAHGEEGSPVQCSFLPKFSIHIETKYEDNCGNNDNIFNVEKNDDLEVDFLDIAYDEIPERHYKSGEDLRHFSSQKTGRGPLKENWRENTKPVMCSYKLVRVKFEVWGLQTRVEQFVHKVIRDILLVAHRQAFAWVDEWYGMSMDEVREYERETQEATNEKVGLVMPSISVHEVPRAAATRSAPASAPSTPVNGDPPDFLAVPRDRPRKKSAPETLTLPELRELSSPK</sequence>
<dbReference type="GO" id="GO:0008526">
    <property type="term" value="F:phosphatidylinositol transfer activity"/>
    <property type="evidence" value="ECO:0007669"/>
    <property type="project" value="TreeGrafter"/>
</dbReference>
<dbReference type="InterPro" id="IPR023393">
    <property type="entry name" value="START-like_dom_sf"/>
</dbReference>
<accession>A0A8C9VAW6</accession>
<dbReference type="Proteomes" id="UP000694397">
    <property type="component" value="Chromosome 8"/>
</dbReference>
<organism evidence="3 4">
    <name type="scientific">Scleropages formosus</name>
    <name type="common">Asian bonytongue</name>
    <name type="synonym">Osteoglossum formosum</name>
    <dbReference type="NCBI Taxonomy" id="113540"/>
    <lineage>
        <taxon>Eukaryota</taxon>
        <taxon>Metazoa</taxon>
        <taxon>Chordata</taxon>
        <taxon>Craniata</taxon>
        <taxon>Vertebrata</taxon>
        <taxon>Euteleostomi</taxon>
        <taxon>Actinopterygii</taxon>
        <taxon>Neopterygii</taxon>
        <taxon>Teleostei</taxon>
        <taxon>Osteoglossocephala</taxon>
        <taxon>Osteoglossomorpha</taxon>
        <taxon>Osteoglossiformes</taxon>
        <taxon>Osteoglossidae</taxon>
        <taxon>Scleropages</taxon>
    </lineage>
</organism>
<reference evidence="3 4" key="1">
    <citation type="submission" date="2019-04" db="EMBL/GenBank/DDBJ databases">
        <authorList>
            <consortium name="Wellcome Sanger Institute Data Sharing"/>
        </authorList>
    </citation>
    <scope>NUCLEOTIDE SEQUENCE [LARGE SCALE GENOMIC DNA]</scope>
</reference>
<dbReference type="Gene3D" id="3.30.530.20">
    <property type="match status" value="1"/>
</dbReference>
<dbReference type="InterPro" id="IPR001666">
    <property type="entry name" value="PI_transfer"/>
</dbReference>
<evidence type="ECO:0000313" key="4">
    <source>
        <dbReference type="Proteomes" id="UP000694397"/>
    </source>
</evidence>
<dbReference type="Pfam" id="PF02121">
    <property type="entry name" value="IP_trans"/>
    <property type="match status" value="1"/>
</dbReference>
<name>A0A8C9VAW6_SCLFO</name>
<dbReference type="GO" id="GO:0005737">
    <property type="term" value="C:cytoplasm"/>
    <property type="evidence" value="ECO:0007669"/>
    <property type="project" value="TreeGrafter"/>
</dbReference>
<dbReference type="PANTHER" id="PTHR10658:SF78">
    <property type="entry name" value="PHOSPHATIDYLINOSITOL TRANSFER PROTEIN CYTOPLASMIC 1"/>
    <property type="match status" value="1"/>
</dbReference>
<proteinExistence type="predicted"/>
<feature type="region of interest" description="Disordered" evidence="1">
    <location>
        <begin position="259"/>
        <end position="312"/>
    </location>
</feature>
<reference evidence="3" key="2">
    <citation type="submission" date="2025-08" db="UniProtKB">
        <authorList>
            <consortium name="Ensembl"/>
        </authorList>
    </citation>
    <scope>IDENTIFICATION</scope>
</reference>
<reference evidence="3" key="3">
    <citation type="submission" date="2025-09" db="UniProtKB">
        <authorList>
            <consortium name="Ensembl"/>
        </authorList>
    </citation>
    <scope>IDENTIFICATION</scope>
</reference>
<feature type="domain" description="Phosphatidylinositol transfer protein N-terminal" evidence="2">
    <location>
        <begin position="95"/>
        <end position="240"/>
    </location>
</feature>
<evidence type="ECO:0000259" key="2">
    <source>
        <dbReference type="Pfam" id="PF02121"/>
    </source>
</evidence>
<dbReference type="GeneTree" id="ENSGT00940000160720"/>
<dbReference type="PANTHER" id="PTHR10658">
    <property type="entry name" value="PHOSPHATIDYLINOSITOL TRANSFER PROTEIN"/>
    <property type="match status" value="1"/>
</dbReference>
<dbReference type="PRINTS" id="PR00391">
    <property type="entry name" value="PITRANSFER"/>
</dbReference>
<feature type="compositionally biased region" description="Low complexity" evidence="1">
    <location>
        <begin position="260"/>
        <end position="275"/>
    </location>
</feature>
<keyword evidence="4" id="KW-1185">Reference proteome</keyword>
<evidence type="ECO:0000313" key="3">
    <source>
        <dbReference type="Ensembl" id="ENSSFOP00015039030.1"/>
    </source>
</evidence>